<protein>
    <submittedName>
        <fullName evidence="2">DUF3810 domain-containing protein</fullName>
    </submittedName>
</protein>
<accession>A0A2S1R225</accession>
<feature type="transmembrane region" description="Helical" evidence="1">
    <location>
        <begin position="84"/>
        <end position="106"/>
    </location>
</feature>
<dbReference type="AlphaFoldDB" id="A0A2S1R225"/>
<dbReference type="Pfam" id="PF12725">
    <property type="entry name" value="DUF3810"/>
    <property type="match status" value="1"/>
</dbReference>
<proteinExistence type="predicted"/>
<keyword evidence="1" id="KW-0812">Transmembrane</keyword>
<keyword evidence="3" id="KW-1185">Reference proteome</keyword>
<dbReference type="RefSeq" id="WP_108779390.1">
    <property type="nucleotide sequence ID" value="NZ_CP029186.1"/>
</dbReference>
<name>A0A2S1R225_9FLAO</name>
<dbReference type="InterPro" id="IPR024294">
    <property type="entry name" value="DUF3810"/>
</dbReference>
<evidence type="ECO:0000256" key="1">
    <source>
        <dbReference type="SAM" id="Phobius"/>
    </source>
</evidence>
<dbReference type="OrthoDB" id="1048788at2"/>
<dbReference type="EMBL" id="CP029186">
    <property type="protein sequence ID" value="AWH86667.1"/>
    <property type="molecule type" value="Genomic_DNA"/>
</dbReference>
<dbReference type="KEGG" id="falb:HYN59_16815"/>
<evidence type="ECO:0000313" key="2">
    <source>
        <dbReference type="EMBL" id="AWH86667.1"/>
    </source>
</evidence>
<reference evidence="2 3" key="1">
    <citation type="submission" date="2018-04" db="EMBL/GenBank/DDBJ databases">
        <title>Genome sequencing of Flavobacterium sp. HYN0059.</title>
        <authorList>
            <person name="Yi H."/>
            <person name="Baek C."/>
        </authorList>
    </citation>
    <scope>NUCLEOTIDE SEQUENCE [LARGE SCALE GENOMIC DNA]</scope>
    <source>
        <strain evidence="2 3">HYN0059</strain>
    </source>
</reference>
<feature type="transmembrane region" description="Helical" evidence="1">
    <location>
        <begin position="47"/>
        <end position="72"/>
    </location>
</feature>
<evidence type="ECO:0000313" key="3">
    <source>
        <dbReference type="Proteomes" id="UP000244929"/>
    </source>
</evidence>
<keyword evidence="1" id="KW-1133">Transmembrane helix</keyword>
<feature type="transmembrane region" description="Helical" evidence="1">
    <location>
        <begin position="7"/>
        <end position="27"/>
    </location>
</feature>
<dbReference type="Proteomes" id="UP000244929">
    <property type="component" value="Chromosome"/>
</dbReference>
<organism evidence="2 3">
    <name type="scientific">Flavobacterium album</name>
    <dbReference type="NCBI Taxonomy" id="2175091"/>
    <lineage>
        <taxon>Bacteria</taxon>
        <taxon>Pseudomonadati</taxon>
        <taxon>Bacteroidota</taxon>
        <taxon>Flavobacteriia</taxon>
        <taxon>Flavobacteriales</taxon>
        <taxon>Flavobacteriaceae</taxon>
        <taxon>Flavobacterium</taxon>
    </lineage>
</organism>
<gene>
    <name evidence="2" type="ORF">HYN59_16815</name>
</gene>
<keyword evidence="1" id="KW-0472">Membrane</keyword>
<sequence>MKKKKILAILLVVQIIIVNLLGLFPEFTEKYYSNGLFPFLSKASRVLFGWIGFSIGDILYLIAIVLCIRWLLKRRKTWRREYKYNLLTMAAAFSVFYFLFNFLWAVNYRRVPLHEKMGMDKDYTLTELVAFTKKLIVKTNAMHAKIEKIDSLKVVSPYSVDDIYMKSINGYSNLGKQYSYFAFEHESIKSSLLSTPLSYMGFGGYLNPFTNEAQVNCNLPLYNLPTTACHEMSHQIGYASESEANFIGYMASIYNNDLYFKYSGYSFALKYCMNNIAKKDEKLAKSLAPLIHKGILANFKESEKFNAEYDSFIEDIFEYIYDNYLKLNDQKDGMKTYSKFVGLLVNYYKDKEL</sequence>